<dbReference type="Proteomes" id="UP000238916">
    <property type="component" value="Unassembled WGS sequence"/>
</dbReference>
<proteinExistence type="predicted"/>
<reference evidence="2" key="1">
    <citation type="submission" date="2018-02" db="EMBL/GenBank/DDBJ databases">
        <authorList>
            <person name="Hausmann B."/>
        </authorList>
    </citation>
    <scope>NUCLEOTIDE SEQUENCE [LARGE SCALE GENOMIC DNA]</scope>
    <source>
        <strain evidence="2">Peat soil MAG SbF1</strain>
    </source>
</reference>
<name>A0A2U3KNF2_9FIRM</name>
<evidence type="ECO:0000313" key="1">
    <source>
        <dbReference type="EMBL" id="SPF41097.1"/>
    </source>
</evidence>
<gene>
    <name evidence="1" type="ORF">SBF1_2400002</name>
</gene>
<dbReference type="AlphaFoldDB" id="A0A2U3KNF2"/>
<accession>A0A2U3KNF2</accession>
<protein>
    <submittedName>
        <fullName evidence="1">Uncharacterized protein</fullName>
    </submittedName>
</protein>
<sequence length="58" mass="7052">MKSNEYIMIDRPPSRGHFSLYPHSKRDGIGMRVNGHFLERHGIPEVWLLLFHFLRFWE</sequence>
<dbReference type="EMBL" id="OMOF01000158">
    <property type="protein sequence ID" value="SPF41097.1"/>
    <property type="molecule type" value="Genomic_DNA"/>
</dbReference>
<organism evidence="1 2">
    <name type="scientific">Candidatus Desulfosporosinus infrequens</name>
    <dbReference type="NCBI Taxonomy" id="2043169"/>
    <lineage>
        <taxon>Bacteria</taxon>
        <taxon>Bacillati</taxon>
        <taxon>Bacillota</taxon>
        <taxon>Clostridia</taxon>
        <taxon>Eubacteriales</taxon>
        <taxon>Desulfitobacteriaceae</taxon>
        <taxon>Desulfosporosinus</taxon>
    </lineage>
</organism>
<evidence type="ECO:0000313" key="2">
    <source>
        <dbReference type="Proteomes" id="UP000238916"/>
    </source>
</evidence>